<comment type="caution">
    <text evidence="2">The sequence shown here is derived from an EMBL/GenBank/DDBJ whole genome shotgun (WGS) entry which is preliminary data.</text>
</comment>
<reference evidence="2 3" key="1">
    <citation type="submission" date="2015-12" db="EMBL/GenBank/DDBJ databases">
        <title>Draft genome sequence of Mesorhizobium sp. UFLA 01-765, a multitolerant efficient symbiont and plant-growth promoting strain isolated from Zn-mining soil using Leucaena leucocephala as a trap plant.</title>
        <authorList>
            <person name="Rangel W.M."/>
            <person name="Thijs S."/>
            <person name="Longatti S.M."/>
            <person name="Moreira F.M."/>
            <person name="Weyens N."/>
            <person name="Vangronsveld J."/>
            <person name="Van Hamme J.D."/>
            <person name="Bottos E.M."/>
            <person name="Rineau F."/>
        </authorList>
    </citation>
    <scope>NUCLEOTIDE SEQUENCE [LARGE SCALE GENOMIC DNA]</scope>
    <source>
        <strain evidence="2 3">UFLA 01-765</strain>
    </source>
</reference>
<organism evidence="2 3">
    <name type="scientific">Rhizobium loti</name>
    <name type="common">Mesorhizobium loti</name>
    <dbReference type="NCBI Taxonomy" id="381"/>
    <lineage>
        <taxon>Bacteria</taxon>
        <taxon>Pseudomonadati</taxon>
        <taxon>Pseudomonadota</taxon>
        <taxon>Alphaproteobacteria</taxon>
        <taxon>Hyphomicrobiales</taxon>
        <taxon>Phyllobacteriaceae</taxon>
        <taxon>Mesorhizobium</taxon>
    </lineage>
</organism>
<dbReference type="PROSITE" id="PS50005">
    <property type="entry name" value="TPR"/>
    <property type="match status" value="1"/>
</dbReference>
<dbReference type="AlphaFoldDB" id="A0A117N2C0"/>
<sequence>MLNFGLADSPEQVLSKQINAAKRAVELDPNDGDAHLALGTANAYHGKAEQALAEFDKAEALAPNNADLLLQIAWFVPSYGQEQCARAVGLADRALSLNPSYPDWYDQALAFVYFFSKRFDTSAKHAKLIKNPFALEYALLAMSDVYLGRPGEAATAAGEVTKLDPRWNAERYLSDTGGFAEPGATLFVEGAWKAGIPSCVSASDLKNTPALLKLQWCDQQRARSSTD</sequence>
<dbReference type="Gene3D" id="1.25.40.10">
    <property type="entry name" value="Tetratricopeptide repeat domain"/>
    <property type="match status" value="1"/>
</dbReference>
<keyword evidence="1" id="KW-0802">TPR repeat</keyword>
<protein>
    <submittedName>
        <fullName evidence="2">Uncharacterized protein</fullName>
    </submittedName>
</protein>
<accession>A0A117N2C0</accession>
<gene>
    <name evidence="2" type="ORF">AU467_28860</name>
</gene>
<dbReference type="EMBL" id="LPWA01000128">
    <property type="protein sequence ID" value="KUM24875.1"/>
    <property type="molecule type" value="Genomic_DNA"/>
</dbReference>
<proteinExistence type="predicted"/>
<evidence type="ECO:0000256" key="1">
    <source>
        <dbReference type="PROSITE-ProRule" id="PRU00339"/>
    </source>
</evidence>
<dbReference type="InterPro" id="IPR011990">
    <property type="entry name" value="TPR-like_helical_dom_sf"/>
</dbReference>
<evidence type="ECO:0000313" key="3">
    <source>
        <dbReference type="Proteomes" id="UP000053176"/>
    </source>
</evidence>
<dbReference type="SUPFAM" id="SSF48452">
    <property type="entry name" value="TPR-like"/>
    <property type="match status" value="1"/>
</dbReference>
<dbReference type="InterPro" id="IPR019734">
    <property type="entry name" value="TPR_rpt"/>
</dbReference>
<name>A0A117N2C0_RHILI</name>
<dbReference type="OrthoDB" id="9813074at2"/>
<feature type="repeat" description="TPR" evidence="1">
    <location>
        <begin position="32"/>
        <end position="65"/>
    </location>
</feature>
<dbReference type="Proteomes" id="UP000053176">
    <property type="component" value="Unassembled WGS sequence"/>
</dbReference>
<evidence type="ECO:0000313" key="2">
    <source>
        <dbReference type="EMBL" id="KUM24875.1"/>
    </source>
</evidence>